<keyword evidence="7 9" id="KW-0511">Multifunctional enzyme</keyword>
<feature type="domain" description="Beta-ketoacyl-[acyl-carrier-protein] synthase III C-terminal" evidence="10">
    <location>
        <begin position="225"/>
        <end position="312"/>
    </location>
</feature>
<dbReference type="PANTHER" id="PTHR43091">
    <property type="entry name" value="3-OXOACYL-[ACYL-CARRIER-PROTEIN] SYNTHASE"/>
    <property type="match status" value="1"/>
</dbReference>
<dbReference type="SUPFAM" id="SSF53901">
    <property type="entry name" value="Thiolase-like"/>
    <property type="match status" value="1"/>
</dbReference>
<comment type="subunit">
    <text evidence="9">Homodimer.</text>
</comment>
<evidence type="ECO:0000256" key="7">
    <source>
        <dbReference type="ARBA" id="ARBA00023268"/>
    </source>
</evidence>
<feature type="active site" evidence="9">
    <location>
        <position position="239"/>
    </location>
</feature>
<evidence type="ECO:0000256" key="8">
    <source>
        <dbReference type="ARBA" id="ARBA00023315"/>
    </source>
</evidence>
<feature type="active site" evidence="9">
    <location>
        <position position="113"/>
    </location>
</feature>
<comment type="domain">
    <text evidence="9">The last Arg residue of the ACP-binding site is essential for the weak association between ACP/AcpP and FabH.</text>
</comment>
<keyword evidence="5 9" id="KW-0443">Lipid metabolism</keyword>
<comment type="caution">
    <text evidence="12">The sequence shown here is derived from an EMBL/GenBank/DDBJ whole genome shotgun (WGS) entry which is preliminary data.</text>
</comment>
<evidence type="ECO:0000313" key="12">
    <source>
        <dbReference type="EMBL" id="MFD2830085.1"/>
    </source>
</evidence>
<keyword evidence="3 9" id="KW-0808">Transferase</keyword>
<dbReference type="EMBL" id="JBHUOQ010000001">
    <property type="protein sequence ID" value="MFD2830085.1"/>
    <property type="molecule type" value="Genomic_DNA"/>
</dbReference>
<dbReference type="InterPro" id="IPR013747">
    <property type="entry name" value="ACP_syn_III_C"/>
</dbReference>
<evidence type="ECO:0000313" key="13">
    <source>
        <dbReference type="Proteomes" id="UP001597519"/>
    </source>
</evidence>
<dbReference type="Proteomes" id="UP001597519">
    <property type="component" value="Unassembled WGS sequence"/>
</dbReference>
<comment type="similarity">
    <text evidence="1 9">Belongs to the thiolase-like superfamily. FabH family.</text>
</comment>
<dbReference type="Pfam" id="PF08545">
    <property type="entry name" value="ACP_syn_III"/>
    <property type="match status" value="1"/>
</dbReference>
<dbReference type="Pfam" id="PF08541">
    <property type="entry name" value="ACP_syn_III_C"/>
    <property type="match status" value="1"/>
</dbReference>
<protein>
    <recommendedName>
        <fullName evidence="9">Beta-ketoacyl-[acyl-carrier-protein] synthase III</fullName>
        <shortName evidence="9">Beta-ketoacyl-ACP synthase III</shortName>
        <shortName evidence="9">KAS III</shortName>
        <ecNumber evidence="9">2.3.1.180</ecNumber>
    </recommendedName>
    <alternativeName>
        <fullName evidence="9">3-oxoacyl-[acyl-carrier-protein] synthase 3</fullName>
    </alternativeName>
    <alternativeName>
        <fullName evidence="9">3-oxoacyl-[acyl-carrier-protein] synthase III</fullName>
    </alternativeName>
</protein>
<evidence type="ECO:0000259" key="11">
    <source>
        <dbReference type="Pfam" id="PF08545"/>
    </source>
</evidence>
<evidence type="ECO:0000256" key="9">
    <source>
        <dbReference type="HAMAP-Rule" id="MF_01815"/>
    </source>
</evidence>
<comment type="function">
    <text evidence="9">Catalyzes the condensation reaction of fatty acid synthesis by the addition to an acyl acceptor of two carbons from malonyl-ACP. Catalyzes the first condensation reaction which initiates fatty acid synthesis and may therefore play a role in governing the total rate of fatty acid production. Possesses both acetoacetyl-ACP synthase and acetyl transacylase activities. Its substrate specificity determines the biosynthesis of branched-chain and/or straight-chain of fatty acids.</text>
</comment>
<feature type="region of interest" description="ACP-binding" evidence="9">
    <location>
        <begin position="240"/>
        <end position="244"/>
    </location>
</feature>
<feature type="active site" evidence="9">
    <location>
        <position position="269"/>
    </location>
</feature>
<dbReference type="RefSeq" id="WP_377772678.1">
    <property type="nucleotide sequence ID" value="NZ_JBHUOQ010000001.1"/>
</dbReference>
<evidence type="ECO:0000256" key="1">
    <source>
        <dbReference type="ARBA" id="ARBA00008642"/>
    </source>
</evidence>
<comment type="subcellular location">
    <subcellularLocation>
        <location evidence="9">Cytoplasm</location>
    </subcellularLocation>
</comment>
<gene>
    <name evidence="9" type="primary">fabH</name>
    <name evidence="12" type="ORF">ACFSX4_06340</name>
</gene>
<evidence type="ECO:0000259" key="10">
    <source>
        <dbReference type="Pfam" id="PF08541"/>
    </source>
</evidence>
<dbReference type="CDD" id="cd00830">
    <property type="entry name" value="KAS_III"/>
    <property type="match status" value="1"/>
</dbReference>
<dbReference type="PANTHER" id="PTHR43091:SF1">
    <property type="entry name" value="BETA-KETOACYL-[ACYL-CARRIER-PROTEIN] SYNTHASE III, CHLOROPLASTIC"/>
    <property type="match status" value="1"/>
</dbReference>
<dbReference type="GO" id="GO:0033818">
    <property type="term" value="F:beta-ketoacyl-acyl-carrier-protein synthase III activity"/>
    <property type="evidence" value="ECO:0007669"/>
    <property type="project" value="UniProtKB-EC"/>
</dbReference>
<sequence length="323" mass="34865">MKNVGVLGLGTYVPDKVMTNADFEKILDTSDEWIREMTGIRERRFAGDDVETSDMAFHAAEAAIENSGISKDDLDLIIVATSTGDHNFPTVANMVQERLGIGNIPSMDQLAACTGFIYGVVTASQFIQAGTYKNVLVVGVDKLSKITDFTDRSTAVLFGDGAGAAVIGEVDEGFGIKSFEIGSKGAGGKYLYDDRESGNIKMNGREVFKFAVRQMGESSVNVTNEAGLESTEIDMLIPHQANIRIMNAARERMNLPEEKMSCTVDRYGNTSAASIPLSLQYELDNGKIKSGDNIVLVGFGGGLTWGAICLTWGKNKEDTHDKS</sequence>
<dbReference type="InterPro" id="IPR016039">
    <property type="entry name" value="Thiolase-like"/>
</dbReference>
<dbReference type="NCBIfam" id="TIGR00747">
    <property type="entry name" value="fabH"/>
    <property type="match status" value="1"/>
</dbReference>
<keyword evidence="8 9" id="KW-0012">Acyltransferase</keyword>
<evidence type="ECO:0000256" key="2">
    <source>
        <dbReference type="ARBA" id="ARBA00022516"/>
    </source>
</evidence>
<keyword evidence="9" id="KW-0963">Cytoplasm</keyword>
<dbReference type="Gene3D" id="3.40.47.10">
    <property type="match status" value="1"/>
</dbReference>
<keyword evidence="13" id="KW-1185">Reference proteome</keyword>
<evidence type="ECO:0000256" key="6">
    <source>
        <dbReference type="ARBA" id="ARBA00023160"/>
    </source>
</evidence>
<comment type="pathway">
    <text evidence="9">Lipid metabolism; fatty acid biosynthesis.</text>
</comment>
<dbReference type="InterPro" id="IPR013751">
    <property type="entry name" value="ACP_syn_III_N"/>
</dbReference>
<dbReference type="NCBIfam" id="NF006829">
    <property type="entry name" value="PRK09352.1"/>
    <property type="match status" value="1"/>
</dbReference>
<dbReference type="HAMAP" id="MF_01815">
    <property type="entry name" value="FabH"/>
    <property type="match status" value="1"/>
</dbReference>
<evidence type="ECO:0000256" key="5">
    <source>
        <dbReference type="ARBA" id="ARBA00023098"/>
    </source>
</evidence>
<accession>A0ABW5WUI8</accession>
<reference evidence="13" key="1">
    <citation type="journal article" date="2019" name="Int. J. Syst. Evol. Microbiol.">
        <title>The Global Catalogue of Microorganisms (GCM) 10K type strain sequencing project: providing services to taxonomists for standard genome sequencing and annotation.</title>
        <authorList>
            <consortium name="The Broad Institute Genomics Platform"/>
            <consortium name="The Broad Institute Genome Sequencing Center for Infectious Disease"/>
            <person name="Wu L."/>
            <person name="Ma J."/>
        </authorList>
    </citation>
    <scope>NUCLEOTIDE SEQUENCE [LARGE SCALE GENOMIC DNA]</scope>
    <source>
        <strain evidence="13">KCTC 33575</strain>
    </source>
</reference>
<dbReference type="InterPro" id="IPR004655">
    <property type="entry name" value="FabH"/>
</dbReference>
<comment type="catalytic activity">
    <reaction evidence="9">
        <text>malonyl-[ACP] + acetyl-CoA + H(+) = 3-oxobutanoyl-[ACP] + CO2 + CoA</text>
        <dbReference type="Rhea" id="RHEA:12080"/>
        <dbReference type="Rhea" id="RHEA-COMP:9623"/>
        <dbReference type="Rhea" id="RHEA-COMP:9625"/>
        <dbReference type="ChEBI" id="CHEBI:15378"/>
        <dbReference type="ChEBI" id="CHEBI:16526"/>
        <dbReference type="ChEBI" id="CHEBI:57287"/>
        <dbReference type="ChEBI" id="CHEBI:57288"/>
        <dbReference type="ChEBI" id="CHEBI:78449"/>
        <dbReference type="ChEBI" id="CHEBI:78450"/>
        <dbReference type="EC" id="2.3.1.180"/>
    </reaction>
</comment>
<keyword evidence="4 9" id="KW-0276">Fatty acid metabolism</keyword>
<evidence type="ECO:0000256" key="3">
    <source>
        <dbReference type="ARBA" id="ARBA00022679"/>
    </source>
</evidence>
<evidence type="ECO:0000256" key="4">
    <source>
        <dbReference type="ARBA" id="ARBA00022832"/>
    </source>
</evidence>
<keyword evidence="6 9" id="KW-0275">Fatty acid biosynthesis</keyword>
<dbReference type="EC" id="2.3.1.180" evidence="9"/>
<proteinExistence type="inferred from homology"/>
<keyword evidence="2 9" id="KW-0444">Lipid biosynthesis</keyword>
<organism evidence="12 13">
    <name type="scientific">Corticicoccus populi</name>
    <dbReference type="NCBI Taxonomy" id="1812821"/>
    <lineage>
        <taxon>Bacteria</taxon>
        <taxon>Bacillati</taxon>
        <taxon>Bacillota</taxon>
        <taxon>Bacilli</taxon>
        <taxon>Bacillales</taxon>
        <taxon>Staphylococcaceae</taxon>
        <taxon>Corticicoccus</taxon>
    </lineage>
</organism>
<feature type="domain" description="Beta-ketoacyl-[acyl-carrier-protein] synthase III N-terminal" evidence="11">
    <location>
        <begin position="107"/>
        <end position="185"/>
    </location>
</feature>
<name>A0ABW5WUI8_9STAP</name>